<keyword evidence="4" id="KW-1185">Reference proteome</keyword>
<dbReference type="PANTHER" id="PTHR33840:SF1">
    <property type="entry name" value="TLE1 PHOSPHOLIPASE DOMAIN-CONTAINING PROTEIN"/>
    <property type="match status" value="1"/>
</dbReference>
<gene>
    <name evidence="3" type="ORF">I4902_17690</name>
</gene>
<organism evidence="3 4">
    <name type="scientific">Proteus alimentorum</name>
    <dbReference type="NCBI Taxonomy" id="1973495"/>
    <lineage>
        <taxon>Bacteria</taxon>
        <taxon>Pseudomonadati</taxon>
        <taxon>Pseudomonadota</taxon>
        <taxon>Gammaproteobacteria</taxon>
        <taxon>Enterobacterales</taxon>
        <taxon>Morganellaceae</taxon>
        <taxon>Proteus</taxon>
    </lineage>
</organism>
<comment type="caution">
    <text evidence="3">The sequence shown here is derived from an EMBL/GenBank/DDBJ whole genome shotgun (WGS) entry which is preliminary data.</text>
</comment>
<dbReference type="Proteomes" id="UP000614721">
    <property type="component" value="Unassembled WGS sequence"/>
</dbReference>
<feature type="domain" description="T6SS Phospholipase effector Tle1-like C-terminal" evidence="2">
    <location>
        <begin position="667"/>
        <end position="768"/>
    </location>
</feature>
<dbReference type="Pfam" id="PF22137">
    <property type="entry name" value="T6SS_Tle1-like_C"/>
    <property type="match status" value="2"/>
</dbReference>
<evidence type="ECO:0000259" key="1">
    <source>
        <dbReference type="Pfam" id="PF09994"/>
    </source>
</evidence>
<evidence type="ECO:0000313" key="3">
    <source>
        <dbReference type="EMBL" id="MBG2881081.1"/>
    </source>
</evidence>
<accession>A0ABS0IYG4</accession>
<feature type="domain" description="T6SS Phospholipase effector Tle1-like catalytic" evidence="1">
    <location>
        <begin position="275"/>
        <end position="391"/>
    </location>
</feature>
<dbReference type="RefSeq" id="WP_196567605.1">
    <property type="nucleotide sequence ID" value="NZ_JADRYY010000019.1"/>
</dbReference>
<proteinExistence type="predicted"/>
<dbReference type="EMBL" id="JADSJP010000050">
    <property type="protein sequence ID" value="MBG2881081.1"/>
    <property type="molecule type" value="Genomic_DNA"/>
</dbReference>
<dbReference type="Pfam" id="PF09994">
    <property type="entry name" value="T6SS_Tle1-like_cat"/>
    <property type="match status" value="2"/>
</dbReference>
<dbReference type="InterPro" id="IPR054388">
    <property type="entry name" value="Tle1-like_C"/>
</dbReference>
<reference evidence="3 4" key="1">
    <citation type="submission" date="2020-11" db="EMBL/GenBank/DDBJ databases">
        <title>Enhanced detection system for hospital associated transmission using whole genome sequencing surveillance.</title>
        <authorList>
            <person name="Harrison L.H."/>
            <person name="Van Tyne D."/>
            <person name="Marsh J.W."/>
            <person name="Griffith M.P."/>
            <person name="Snyder D.J."/>
            <person name="Cooper V.S."/>
            <person name="Mustapha M."/>
        </authorList>
    </citation>
    <scope>NUCLEOTIDE SEQUENCE [LARGE SCALE GENOMIC DNA]</scope>
    <source>
        <strain evidence="3 4">PR00075</strain>
    </source>
</reference>
<feature type="domain" description="T6SS Phospholipase effector Tle1-like C-terminal" evidence="2">
    <location>
        <begin position="438"/>
        <end position="602"/>
    </location>
</feature>
<dbReference type="PANTHER" id="PTHR33840">
    <property type="match status" value="1"/>
</dbReference>
<evidence type="ECO:0000313" key="4">
    <source>
        <dbReference type="Proteomes" id="UP000614721"/>
    </source>
</evidence>
<evidence type="ECO:0000259" key="2">
    <source>
        <dbReference type="Pfam" id="PF22137"/>
    </source>
</evidence>
<name>A0ABS0IYG4_9GAMM</name>
<protein>
    <submittedName>
        <fullName evidence="3">DUF2235 domain-containing protein</fullName>
    </submittedName>
</protein>
<feature type="domain" description="T6SS Phospholipase effector Tle1-like catalytic" evidence="1">
    <location>
        <begin position="84"/>
        <end position="245"/>
    </location>
</feature>
<sequence>MSEINKVDSTLINIIKFYRDSKQVIGGEPCWAPPMFPDQGRLTLTDHQVKQNIKKIEYEENQNKSHLAQKNTTQCCKTLHVSFFFDGTNNNNKNDTDDANPPHPTNVAKLYHISSPDIKEAMDKGFYAYYLPGVGTPFPEIKTYEYYSSGLTFATGGLARINWALIQIYNTLYHAVTGDKLTLSKMRTLQLNMDSSENYNPTRILCEQFRTIRNKIIKNKPKFVALKLYIYGFSRGSAEARTFIYWLDKFLTYIYTQAPPLRPLMFPKGTIYGIPVSVEFLGLFDTVAAVGLANVMPMFTGHNGWADGTQQLPKSDLIKNCYHFVAAHEQRQSFAVDSIRTPEGNYPPNTIEVIYPGMHSDIGGGYPPGDQGKALAGHEELISQITLHDMYAAAIDAGAPLALSEDFFSLLPQEQQKKYIFRLMKQSSLKEFKISKLLIDKFNIWREQTLPEITIKQKNNNIKSYIPNRFITDDIESVIECQLILITAWRIGRYASPLDSAMNLTQQDFFKNAPQHADIAVQPYDPEFSKQASNAVAKEYWDVNKKTAEIREKREKEQKKQSDINNWQPSPKHIGPPLFDATNSRGQFWEASLEFKADYEDISRPPPLIDTKHQKVKKFCESMNYYHSDNPYYIPDKKCDSLPEYSFPVSVDIQASILQELGGEIQDYAYLITYQDERNEYLSLKEKSKKLYSTLKSTLVKNDKDSYIGKIVDLLDNHIHDSRAWFMHSESGIREPFSSYFLSRMIYFGEHWNKSIQLISNNGFIYGIKNIEKIYYFYYLPTYGLKILIKETGENVEINDNERPTPTNNILYQIKKIDNLIQQNKIQETKNALKKHLTEININ</sequence>
<dbReference type="InterPro" id="IPR018712">
    <property type="entry name" value="Tle1-like_cat"/>
</dbReference>